<feature type="domain" description="HTH gntR-type" evidence="4">
    <location>
        <begin position="9"/>
        <end position="76"/>
    </location>
</feature>
<dbReference type="SUPFAM" id="SSF48008">
    <property type="entry name" value="GntR ligand-binding domain-like"/>
    <property type="match status" value="1"/>
</dbReference>
<comment type="caution">
    <text evidence="5">The sequence shown here is derived from an EMBL/GenBank/DDBJ whole genome shotgun (WGS) entry which is preliminary data.</text>
</comment>
<proteinExistence type="predicted"/>
<organism evidence="5 6">
    <name type="scientific">Brevibacterium salitolerans</name>
    <dbReference type="NCBI Taxonomy" id="1403566"/>
    <lineage>
        <taxon>Bacteria</taxon>
        <taxon>Bacillati</taxon>
        <taxon>Actinomycetota</taxon>
        <taxon>Actinomycetes</taxon>
        <taxon>Micrococcales</taxon>
        <taxon>Brevibacteriaceae</taxon>
        <taxon>Brevibacterium</taxon>
    </lineage>
</organism>
<dbReference type="InterPro" id="IPR008920">
    <property type="entry name" value="TF_FadR/GntR_C"/>
</dbReference>
<dbReference type="PANTHER" id="PTHR43537:SF45">
    <property type="entry name" value="GNTR FAMILY REGULATORY PROTEIN"/>
    <property type="match status" value="1"/>
</dbReference>
<dbReference type="InterPro" id="IPR036388">
    <property type="entry name" value="WH-like_DNA-bd_sf"/>
</dbReference>
<evidence type="ECO:0000256" key="3">
    <source>
        <dbReference type="ARBA" id="ARBA00023163"/>
    </source>
</evidence>
<dbReference type="Gene3D" id="1.20.120.530">
    <property type="entry name" value="GntR ligand-binding domain-like"/>
    <property type="match status" value="1"/>
</dbReference>
<dbReference type="PANTHER" id="PTHR43537">
    <property type="entry name" value="TRANSCRIPTIONAL REGULATOR, GNTR FAMILY"/>
    <property type="match status" value="1"/>
</dbReference>
<dbReference type="Gene3D" id="1.10.10.10">
    <property type="entry name" value="Winged helix-like DNA-binding domain superfamily/Winged helix DNA-binding domain"/>
    <property type="match status" value="1"/>
</dbReference>
<protein>
    <submittedName>
        <fullName evidence="5">GntR family transcriptional regulator</fullName>
    </submittedName>
</protein>
<evidence type="ECO:0000313" key="5">
    <source>
        <dbReference type="EMBL" id="GAA2098688.1"/>
    </source>
</evidence>
<keyword evidence="3" id="KW-0804">Transcription</keyword>
<accession>A0ABN2WTJ7</accession>
<reference evidence="5 6" key="1">
    <citation type="journal article" date="2019" name="Int. J. Syst. Evol. Microbiol.">
        <title>The Global Catalogue of Microorganisms (GCM) 10K type strain sequencing project: providing services to taxonomists for standard genome sequencing and annotation.</title>
        <authorList>
            <consortium name="The Broad Institute Genomics Platform"/>
            <consortium name="The Broad Institute Genome Sequencing Center for Infectious Disease"/>
            <person name="Wu L."/>
            <person name="Ma J."/>
        </authorList>
    </citation>
    <scope>NUCLEOTIDE SEQUENCE [LARGE SCALE GENOMIC DNA]</scope>
    <source>
        <strain evidence="5 6">JCM 15900</strain>
    </source>
</reference>
<dbReference type="Proteomes" id="UP001500984">
    <property type="component" value="Unassembled WGS sequence"/>
</dbReference>
<evidence type="ECO:0000256" key="1">
    <source>
        <dbReference type="ARBA" id="ARBA00023015"/>
    </source>
</evidence>
<dbReference type="InterPro" id="IPR036390">
    <property type="entry name" value="WH_DNA-bd_sf"/>
</dbReference>
<dbReference type="SMART" id="SM00345">
    <property type="entry name" value="HTH_GNTR"/>
    <property type="match status" value="1"/>
</dbReference>
<dbReference type="CDD" id="cd07377">
    <property type="entry name" value="WHTH_GntR"/>
    <property type="match status" value="1"/>
</dbReference>
<sequence length="226" mass="24328">MSAVEERVHSAANRVAGEIRSRIVSGAVQPGVKLPEEEVRADLGVSRSTLREGLQLLVRERLVVHELSRGFFVRVLGRDDVADLFAVREVVECGALAAAGRGGGGATSGIAWLADLEAGIEAGRRAAVRQDWQGVAAASIEFHHALVALAGSPRLDAMIAQILAEFRLAYAHMDEPLDFHLPFLERHRVLVDLLADGAVSAASEYLRTYLAQSRAALLERVPVSSH</sequence>
<keyword evidence="2" id="KW-0238">DNA-binding</keyword>
<dbReference type="Pfam" id="PF00392">
    <property type="entry name" value="GntR"/>
    <property type="match status" value="1"/>
</dbReference>
<dbReference type="Pfam" id="PF07729">
    <property type="entry name" value="FCD"/>
    <property type="match status" value="1"/>
</dbReference>
<dbReference type="EMBL" id="BAAAPZ010000008">
    <property type="protein sequence ID" value="GAA2098688.1"/>
    <property type="molecule type" value="Genomic_DNA"/>
</dbReference>
<keyword evidence="6" id="KW-1185">Reference proteome</keyword>
<keyword evidence="1" id="KW-0805">Transcription regulation</keyword>
<dbReference type="PROSITE" id="PS50949">
    <property type="entry name" value="HTH_GNTR"/>
    <property type="match status" value="1"/>
</dbReference>
<dbReference type="RefSeq" id="WP_344337060.1">
    <property type="nucleotide sequence ID" value="NZ_BAAAPZ010000008.1"/>
</dbReference>
<dbReference type="SMART" id="SM00895">
    <property type="entry name" value="FCD"/>
    <property type="match status" value="1"/>
</dbReference>
<evidence type="ECO:0000256" key="2">
    <source>
        <dbReference type="ARBA" id="ARBA00023125"/>
    </source>
</evidence>
<evidence type="ECO:0000259" key="4">
    <source>
        <dbReference type="PROSITE" id="PS50949"/>
    </source>
</evidence>
<gene>
    <name evidence="5" type="ORF">GCM10009823_20080</name>
</gene>
<name>A0ABN2WTJ7_9MICO</name>
<dbReference type="SUPFAM" id="SSF46785">
    <property type="entry name" value="Winged helix' DNA-binding domain"/>
    <property type="match status" value="1"/>
</dbReference>
<dbReference type="InterPro" id="IPR011711">
    <property type="entry name" value="GntR_C"/>
</dbReference>
<evidence type="ECO:0000313" key="6">
    <source>
        <dbReference type="Proteomes" id="UP001500984"/>
    </source>
</evidence>
<dbReference type="InterPro" id="IPR000524">
    <property type="entry name" value="Tscrpt_reg_HTH_GntR"/>
</dbReference>